<dbReference type="InterPro" id="IPR054559">
    <property type="entry name" value="PSMD12-CSN4-like_N"/>
</dbReference>
<dbReference type="Pfam" id="PF22241">
    <property type="entry name" value="PSMD12-CSN4_N"/>
    <property type="match status" value="1"/>
</dbReference>
<organism evidence="2 3">
    <name type="scientific">Astathelohania contejeani</name>
    <dbReference type="NCBI Taxonomy" id="164912"/>
    <lineage>
        <taxon>Eukaryota</taxon>
        <taxon>Fungi</taxon>
        <taxon>Fungi incertae sedis</taxon>
        <taxon>Microsporidia</taxon>
        <taxon>Astathelohaniidae</taxon>
        <taxon>Astathelohania</taxon>
    </lineage>
</organism>
<dbReference type="SUPFAM" id="SSF46785">
    <property type="entry name" value="Winged helix' DNA-binding domain"/>
    <property type="match status" value="1"/>
</dbReference>
<dbReference type="InterPro" id="IPR036390">
    <property type="entry name" value="WH_DNA-bd_sf"/>
</dbReference>
<keyword evidence="3" id="KW-1185">Reference proteome</keyword>
<gene>
    <name evidence="2" type="primary">PSMD12</name>
    <name evidence="2" type="ORF">TCON_0434</name>
</gene>
<dbReference type="PANTHER" id="PTHR10855">
    <property type="entry name" value="26S PROTEASOME NON-ATPASE REGULATORY SUBUNIT 12/COP9 SIGNALOSOME COMPLEX SUBUNIT 4"/>
    <property type="match status" value="1"/>
</dbReference>
<feature type="domain" description="PSMD12/CSN4-like N-terminal" evidence="1">
    <location>
        <begin position="2"/>
        <end position="193"/>
    </location>
</feature>
<dbReference type="EMBL" id="SBIQ01000016">
    <property type="protein sequence ID" value="KAF7684372.1"/>
    <property type="molecule type" value="Genomic_DNA"/>
</dbReference>
<evidence type="ECO:0000259" key="1">
    <source>
        <dbReference type="Pfam" id="PF22241"/>
    </source>
</evidence>
<proteinExistence type="predicted"/>
<reference evidence="2 3" key="1">
    <citation type="submission" date="2019-01" db="EMBL/GenBank/DDBJ databases">
        <title>Genomes sequencing and comparative genomics of infectious freshwater microsporidia, Cucumispora dikerogammari and Thelohania contejeani.</title>
        <authorList>
            <person name="Cormier A."/>
            <person name="Giraud I."/>
            <person name="Wattier R."/>
            <person name="Teixeira M."/>
            <person name="Grandjean F."/>
            <person name="Rigaud T."/>
            <person name="Cordaux R."/>
        </authorList>
    </citation>
    <scope>NUCLEOTIDE SEQUENCE [LARGE SCALE GENOMIC DNA]</scope>
    <source>
        <strain evidence="2">T1</strain>
        <tissue evidence="2">Spores</tissue>
    </source>
</reference>
<name>A0ABQ7I1M8_9MICR</name>
<comment type="caution">
    <text evidence="2">The sequence shown here is derived from an EMBL/GenBank/DDBJ whole genome shotgun (WGS) entry which is preliminary data.</text>
</comment>
<accession>A0ABQ7I1M8</accession>
<evidence type="ECO:0000313" key="2">
    <source>
        <dbReference type="EMBL" id="KAF7684372.1"/>
    </source>
</evidence>
<evidence type="ECO:0000313" key="3">
    <source>
        <dbReference type="Proteomes" id="UP001516464"/>
    </source>
</evidence>
<dbReference type="Proteomes" id="UP001516464">
    <property type="component" value="Unassembled WGS sequence"/>
</dbReference>
<keyword evidence="2" id="KW-0647">Proteasome</keyword>
<dbReference type="GO" id="GO:0000502">
    <property type="term" value="C:proteasome complex"/>
    <property type="evidence" value="ECO:0007669"/>
    <property type="project" value="UniProtKB-KW"/>
</dbReference>
<protein>
    <submittedName>
        <fullName evidence="2">26S proteasome non-ATPase regulatory subunit 12</fullName>
    </submittedName>
</protein>
<dbReference type="InterPro" id="IPR040134">
    <property type="entry name" value="PSMD12/CSN4"/>
</dbReference>
<dbReference type="PANTHER" id="PTHR10855:SF1">
    <property type="entry name" value="26S PROTEASOME NON-ATPASE REGULATORY SUBUNIT 12"/>
    <property type="match status" value="1"/>
</dbReference>
<sequence>MEELFEQERQARLQLDTAAMIQILDKMMQLCITDSDLLTLTKMIGKRKGQLPDAFKYMINRVVDAKLDSINIKQTNIEPELDFLNSLLKDVVEGKMYLEEERVRISEQLKSIYERIGDDNKALRVVFDVPVETFTSISEKHIVEFQLEQLRLAIKVEEWIKGDIIGKRIRRRYFKENDDKENEYKYNSYLAMVCIGQGHWREASDVMMVMGGSQDIILGSFFGMLGYSKGEDDAYLKNFLNHKNNISSMRSILKLFLSQEIIPRNISIDTIVTRYLNFEKYKKEWIESIDQHNFGVVSKFFKSLNFQELADIMQCDISDVIDKTCSMVWKGWKCKIDHKNEIIRFSHEESDEWMDKINVVLDKIMKANHLIHKENLKAKLSNKQ</sequence>